<dbReference type="HOGENOM" id="CLU_118853_4_1_1"/>
<dbReference type="GO" id="GO:0000062">
    <property type="term" value="F:fatty-acyl-CoA binding"/>
    <property type="evidence" value="ECO:0000318"/>
    <property type="project" value="GO_Central"/>
</dbReference>
<gene>
    <name evidence="4" type="ORF">GSPATT00023932001</name>
</gene>
<feature type="domain" description="ACB" evidence="3">
    <location>
        <begin position="19"/>
        <end position="104"/>
    </location>
</feature>
<dbReference type="InterPro" id="IPR000582">
    <property type="entry name" value="Acyl-CoA-binding_protein"/>
</dbReference>
<dbReference type="GeneID" id="5044401"/>
<reference evidence="4 5" key="1">
    <citation type="journal article" date="2006" name="Nature">
        <title>Global trends of whole-genome duplications revealed by the ciliate Paramecium tetraurelia.</title>
        <authorList>
            <consortium name="Genoscope"/>
            <person name="Aury J.-M."/>
            <person name="Jaillon O."/>
            <person name="Duret L."/>
            <person name="Noel B."/>
            <person name="Jubin C."/>
            <person name="Porcel B.M."/>
            <person name="Segurens B."/>
            <person name="Daubin V."/>
            <person name="Anthouard V."/>
            <person name="Aiach N."/>
            <person name="Arnaiz O."/>
            <person name="Billaut A."/>
            <person name="Beisson J."/>
            <person name="Blanc I."/>
            <person name="Bouhouche K."/>
            <person name="Camara F."/>
            <person name="Duharcourt S."/>
            <person name="Guigo R."/>
            <person name="Gogendeau D."/>
            <person name="Katinka M."/>
            <person name="Keller A.-M."/>
            <person name="Kissmehl R."/>
            <person name="Klotz C."/>
            <person name="Koll F."/>
            <person name="Le Moue A."/>
            <person name="Lepere C."/>
            <person name="Malinsky S."/>
            <person name="Nowacki M."/>
            <person name="Nowak J.K."/>
            <person name="Plattner H."/>
            <person name="Poulain J."/>
            <person name="Ruiz F."/>
            <person name="Serrano V."/>
            <person name="Zagulski M."/>
            <person name="Dessen P."/>
            <person name="Betermier M."/>
            <person name="Weissenbach J."/>
            <person name="Scarpelli C."/>
            <person name="Schachter V."/>
            <person name="Sperling L."/>
            <person name="Meyer E."/>
            <person name="Cohen J."/>
            <person name="Wincker P."/>
        </authorList>
    </citation>
    <scope>NUCLEOTIDE SEQUENCE [LARGE SCALE GENOMIC DNA]</scope>
    <source>
        <strain evidence="4 5">Stock d4-2</strain>
    </source>
</reference>
<dbReference type="STRING" id="5888.A0E7D7"/>
<comment type="similarity">
    <text evidence="1">Belongs to the ACBP family.</text>
</comment>
<dbReference type="SUPFAM" id="SSF47027">
    <property type="entry name" value="Acyl-CoA binding protein"/>
    <property type="match status" value="1"/>
</dbReference>
<evidence type="ECO:0000313" key="5">
    <source>
        <dbReference type="Proteomes" id="UP000000600"/>
    </source>
</evidence>
<dbReference type="Proteomes" id="UP000000600">
    <property type="component" value="Unassembled WGS sequence"/>
</dbReference>
<dbReference type="AlphaFoldDB" id="A0E7D7"/>
<dbReference type="PROSITE" id="PS51228">
    <property type="entry name" value="ACB_2"/>
    <property type="match status" value="1"/>
</dbReference>
<organism evidence="4 5">
    <name type="scientific">Paramecium tetraurelia</name>
    <dbReference type="NCBI Taxonomy" id="5888"/>
    <lineage>
        <taxon>Eukaryota</taxon>
        <taxon>Sar</taxon>
        <taxon>Alveolata</taxon>
        <taxon>Ciliophora</taxon>
        <taxon>Intramacronucleata</taxon>
        <taxon>Oligohymenophorea</taxon>
        <taxon>Peniculida</taxon>
        <taxon>Parameciidae</taxon>
        <taxon>Paramecium</taxon>
    </lineage>
</organism>
<evidence type="ECO:0000313" key="4">
    <source>
        <dbReference type="EMBL" id="CAK91204.1"/>
    </source>
</evidence>
<dbReference type="InterPro" id="IPR035984">
    <property type="entry name" value="Acyl-CoA-binding_sf"/>
</dbReference>
<dbReference type="OMA" id="RYKFEAW"/>
<dbReference type="KEGG" id="ptm:GSPATT00023932001"/>
<dbReference type="PANTHER" id="PTHR23310:SF62">
    <property type="entry name" value="ACYL-COA BINDING PROTEIN 1, ISOFORM A"/>
    <property type="match status" value="1"/>
</dbReference>
<dbReference type="Pfam" id="PF00887">
    <property type="entry name" value="ACBP"/>
    <property type="match status" value="1"/>
</dbReference>
<name>A0E7D7_PARTE</name>
<dbReference type="RefSeq" id="XP_001458601.1">
    <property type="nucleotide sequence ID" value="XM_001458564.2"/>
</dbReference>
<dbReference type="eggNOG" id="KOG0817">
    <property type="taxonomic scope" value="Eukaryota"/>
</dbReference>
<keyword evidence="5" id="KW-1185">Reference proteome</keyword>
<evidence type="ECO:0000256" key="1">
    <source>
        <dbReference type="ARBA" id="ARBA00005567"/>
    </source>
</evidence>
<dbReference type="PRINTS" id="PR00689">
    <property type="entry name" value="ACOABINDINGP"/>
</dbReference>
<dbReference type="OrthoDB" id="346910at2759"/>
<dbReference type="InterPro" id="IPR014352">
    <property type="entry name" value="FERM/acyl-CoA-bd_prot_sf"/>
</dbReference>
<sequence length="107" mass="11993">MPFVRIQIINLLYINLIQMAENFELAAEEVKSFVDKLNDQTKLQIYGLYKQATVGDVNIGKPGILDQKGRAKWDAWNANKGKSNEQAKAEYVQVVKANAPADIAKNL</sequence>
<dbReference type="GO" id="GO:0006631">
    <property type="term" value="P:fatty acid metabolic process"/>
    <property type="evidence" value="ECO:0000318"/>
    <property type="project" value="GO_Central"/>
</dbReference>
<keyword evidence="2" id="KW-0446">Lipid-binding</keyword>
<evidence type="ECO:0000259" key="3">
    <source>
        <dbReference type="PROSITE" id="PS51228"/>
    </source>
</evidence>
<protein>
    <recommendedName>
        <fullName evidence="3">ACB domain-containing protein</fullName>
    </recommendedName>
</protein>
<dbReference type="PANTHER" id="PTHR23310">
    <property type="entry name" value="ACYL-COA-BINDING PROTEIN, ACBP"/>
    <property type="match status" value="1"/>
</dbReference>
<dbReference type="EMBL" id="CT868662">
    <property type="protein sequence ID" value="CAK91204.1"/>
    <property type="molecule type" value="Genomic_DNA"/>
</dbReference>
<accession>A0E7D7</accession>
<dbReference type="InParanoid" id="A0E7D7"/>
<proteinExistence type="inferred from homology"/>
<evidence type="ECO:0000256" key="2">
    <source>
        <dbReference type="ARBA" id="ARBA00023121"/>
    </source>
</evidence>
<dbReference type="Gene3D" id="1.20.80.10">
    <property type="match status" value="1"/>
</dbReference>